<organism evidence="1 2">
    <name type="scientific">Sphingomonas crocodyli</name>
    <dbReference type="NCBI Taxonomy" id="1979270"/>
    <lineage>
        <taxon>Bacteria</taxon>
        <taxon>Pseudomonadati</taxon>
        <taxon>Pseudomonadota</taxon>
        <taxon>Alphaproteobacteria</taxon>
        <taxon>Sphingomonadales</taxon>
        <taxon>Sphingomonadaceae</taxon>
        <taxon>Sphingomonas</taxon>
    </lineage>
</organism>
<keyword evidence="2" id="KW-1185">Reference proteome</keyword>
<dbReference type="OrthoDB" id="7581157at2"/>
<dbReference type="AlphaFoldDB" id="A0A437M536"/>
<dbReference type="Proteomes" id="UP000282971">
    <property type="component" value="Unassembled WGS sequence"/>
</dbReference>
<gene>
    <name evidence="1" type="ORF">EOD43_02690</name>
</gene>
<name>A0A437M536_9SPHN</name>
<sequence>MTAKGKQWATRTLLIDEVREHANFQLRAKGIDRRHATKLARELAAGKTLPALKVAHVGKVLYLVDGFHRLEAHRSHGSRTVTAEVARMSLQEAREEAEKANTKHGLNLSRKDRQVLWDAYIADGRQVDPMGETKSSRVIEAELDGIYSRETIRMRLKAMGLTLNEGEGFKTWEPEGHATEEELAEEAADEATSCLHKFGAIFSQLEDGDQARLLGAARTLVETLERGEDPHAVLDKLANPLGI</sequence>
<evidence type="ECO:0000313" key="2">
    <source>
        <dbReference type="Proteomes" id="UP000282971"/>
    </source>
</evidence>
<evidence type="ECO:0008006" key="3">
    <source>
        <dbReference type="Google" id="ProtNLM"/>
    </source>
</evidence>
<reference evidence="1 2" key="1">
    <citation type="submission" date="2019-01" db="EMBL/GenBank/DDBJ databases">
        <authorList>
            <person name="Chen W.-M."/>
        </authorList>
    </citation>
    <scope>NUCLEOTIDE SEQUENCE [LARGE SCALE GENOMIC DNA]</scope>
    <source>
        <strain evidence="1 2">CCP-7</strain>
    </source>
</reference>
<dbReference type="EMBL" id="SACN01000001">
    <property type="protein sequence ID" value="RVT92840.1"/>
    <property type="molecule type" value="Genomic_DNA"/>
</dbReference>
<comment type="caution">
    <text evidence="1">The sequence shown here is derived from an EMBL/GenBank/DDBJ whole genome shotgun (WGS) entry which is preliminary data.</text>
</comment>
<proteinExistence type="predicted"/>
<evidence type="ECO:0000313" key="1">
    <source>
        <dbReference type="EMBL" id="RVT92840.1"/>
    </source>
</evidence>
<dbReference type="RefSeq" id="WP_127740849.1">
    <property type="nucleotide sequence ID" value="NZ_SACN01000001.1"/>
</dbReference>
<dbReference type="InterPro" id="IPR036086">
    <property type="entry name" value="ParB/Sulfiredoxin_sf"/>
</dbReference>
<accession>A0A437M536</accession>
<dbReference type="SUPFAM" id="SSF110849">
    <property type="entry name" value="ParB/Sulfiredoxin"/>
    <property type="match status" value="1"/>
</dbReference>
<protein>
    <recommendedName>
        <fullName evidence="3">ParB/Sulfiredoxin domain-containing protein</fullName>
    </recommendedName>
</protein>